<reference evidence="3 4" key="1">
    <citation type="submission" date="2018-11" db="EMBL/GenBank/DDBJ databases">
        <title>Genomes From Bacteria Associated with the Canine Oral Cavity: a Test Case for Automated Genome-Based Taxonomic Assignment.</title>
        <authorList>
            <person name="Coil D.A."/>
            <person name="Jospin G."/>
            <person name="Darling A.E."/>
            <person name="Wallis C."/>
            <person name="Davis I.J."/>
            <person name="Harris S."/>
            <person name="Eisen J.A."/>
            <person name="Holcombe L.J."/>
            <person name="O'Flynn C."/>
        </authorList>
    </citation>
    <scope>NUCLEOTIDE SEQUENCE [LARGE SCALE GENOMIC DNA]</scope>
    <source>
        <strain evidence="3 4">OH4460_COT-188</strain>
    </source>
</reference>
<gene>
    <name evidence="3" type="ORF">EII27_01785</name>
    <name evidence="1" type="ORF">I6H56_07425</name>
    <name evidence="2" type="ORF">I6I83_06260</name>
</gene>
<dbReference type="Proteomes" id="UP000595577">
    <property type="component" value="Chromosome"/>
</dbReference>
<proteinExistence type="predicted"/>
<dbReference type="Proteomes" id="UP000595375">
    <property type="component" value="Chromosome"/>
</dbReference>
<dbReference type="OrthoDB" id="2678365at2"/>
<evidence type="ECO:0000313" key="2">
    <source>
        <dbReference type="EMBL" id="QQS86656.1"/>
    </source>
</evidence>
<evidence type="ECO:0000313" key="6">
    <source>
        <dbReference type="Proteomes" id="UP000595577"/>
    </source>
</evidence>
<dbReference type="Proteomes" id="UP000281534">
    <property type="component" value="Unassembled WGS sequence"/>
</dbReference>
<accession>A0A3P1V515</accession>
<evidence type="ECO:0000313" key="1">
    <source>
        <dbReference type="EMBL" id="QQB73150.1"/>
    </source>
</evidence>
<name>A0A3P1V515_9FUSO</name>
<dbReference type="RefSeq" id="WP_124795229.1">
    <property type="nucleotide sequence ID" value="NZ_CP066022.1"/>
</dbReference>
<organism evidence="3 4">
    <name type="scientific">Fusobacterium canifelinum</name>
    <dbReference type="NCBI Taxonomy" id="285729"/>
    <lineage>
        <taxon>Bacteria</taxon>
        <taxon>Fusobacteriati</taxon>
        <taxon>Fusobacteriota</taxon>
        <taxon>Fusobacteriia</taxon>
        <taxon>Fusobacteriales</taxon>
        <taxon>Fusobacteriaceae</taxon>
        <taxon>Fusobacterium</taxon>
    </lineage>
</organism>
<dbReference type="EMBL" id="RQYY01000002">
    <property type="protein sequence ID" value="RRD28375.1"/>
    <property type="molecule type" value="Genomic_DNA"/>
</dbReference>
<evidence type="ECO:0000313" key="4">
    <source>
        <dbReference type="Proteomes" id="UP000281534"/>
    </source>
</evidence>
<sequence>MDIKLAKEILSLHSCRNEDIANPKWENGFLGSLRPFKGEIHEENFMEIIECLRTLQIEISATNIDKNIVSDIINIIHSTRIWTSEKGILGRNHLLTDEQTKYLLAWVDIIESCFIYLLEGASEEAFTDYNDYCNNKYF</sequence>
<evidence type="ECO:0000313" key="5">
    <source>
        <dbReference type="Proteomes" id="UP000595375"/>
    </source>
</evidence>
<dbReference type="AlphaFoldDB" id="A0A3P1V515"/>
<protein>
    <submittedName>
        <fullName evidence="3">Uncharacterized protein</fullName>
    </submittedName>
</protein>
<dbReference type="EMBL" id="CP066022">
    <property type="protein sequence ID" value="QQB73150.1"/>
    <property type="molecule type" value="Genomic_DNA"/>
</dbReference>
<keyword evidence="5" id="KW-1185">Reference proteome</keyword>
<evidence type="ECO:0000313" key="3">
    <source>
        <dbReference type="EMBL" id="RRD28375.1"/>
    </source>
</evidence>
<reference evidence="1 6" key="2">
    <citation type="submission" date="2020-12" db="EMBL/GenBank/DDBJ databases">
        <title>FDA dAtabase for Regulatory Grade micrObial Sequences (FDA-ARGOS): Supporting development and validation of Infectious Disease Dx tests.</title>
        <authorList>
            <person name="Sproer C."/>
            <person name="Gronow S."/>
            <person name="Severitt S."/>
            <person name="Schroder I."/>
            <person name="Tallon L."/>
            <person name="Sadzewicz L."/>
            <person name="Zhao X."/>
            <person name="Boylan J."/>
            <person name="Ott S."/>
            <person name="Bowen H."/>
            <person name="Vavikolanu K."/>
            <person name="Mehta A."/>
            <person name="Aluvathingal J."/>
            <person name="Nadendla S."/>
            <person name="Lowell S."/>
            <person name="Myers T."/>
            <person name="Yan Y."/>
            <person name="Sichtig H."/>
        </authorList>
    </citation>
    <scope>NUCLEOTIDE SEQUENCE [LARGE SCALE GENOMIC DNA]</scope>
    <source>
        <strain evidence="2 5">FDAARGOS_1126</strain>
        <strain evidence="1 6">FDAARGOS_999</strain>
    </source>
</reference>
<dbReference type="EMBL" id="CP068114">
    <property type="protein sequence ID" value="QQS86656.1"/>
    <property type="molecule type" value="Genomic_DNA"/>
</dbReference>